<dbReference type="Proteomes" id="UP000465622">
    <property type="component" value="Chromosome"/>
</dbReference>
<protein>
    <submittedName>
        <fullName evidence="2">Uncharacterized protein</fullName>
    </submittedName>
</protein>
<accession>A0ABM7I2J4</accession>
<feature type="transmembrane region" description="Helical" evidence="1">
    <location>
        <begin position="40"/>
        <end position="58"/>
    </location>
</feature>
<proteinExistence type="predicted"/>
<keyword evidence="1" id="KW-1133">Transmembrane helix</keyword>
<organism evidence="2 3">
    <name type="scientific">Mycolicibacterium mageritense</name>
    <name type="common">Mycobacterium mageritense</name>
    <dbReference type="NCBI Taxonomy" id="53462"/>
    <lineage>
        <taxon>Bacteria</taxon>
        <taxon>Bacillati</taxon>
        <taxon>Actinomycetota</taxon>
        <taxon>Actinomycetes</taxon>
        <taxon>Mycobacteriales</taxon>
        <taxon>Mycobacteriaceae</taxon>
        <taxon>Mycolicibacterium</taxon>
    </lineage>
</organism>
<sequence>MGPMKCEHTPRRLERIVDRGWNYTLRYVLLYMAVSGKHRLLGTCIGAVGIGAGTWIGYRP</sequence>
<keyword evidence="3" id="KW-1185">Reference proteome</keyword>
<gene>
    <name evidence="2" type="ORF">MMAGJ_63890</name>
</gene>
<keyword evidence="1" id="KW-0472">Membrane</keyword>
<reference evidence="2 3" key="1">
    <citation type="journal article" date="2019" name="Emerg. Microbes Infect.">
        <title>Comprehensive subspecies identification of 175 nontuberculous mycobacteria species based on 7547 genomic profiles.</title>
        <authorList>
            <person name="Matsumoto Y."/>
            <person name="Kinjo T."/>
            <person name="Motooka D."/>
            <person name="Nabeya D."/>
            <person name="Jung N."/>
            <person name="Uechi K."/>
            <person name="Horii T."/>
            <person name="Iida T."/>
            <person name="Fujita J."/>
            <person name="Nakamura S."/>
        </authorList>
    </citation>
    <scope>NUCLEOTIDE SEQUENCE [LARGE SCALE GENOMIC DNA]</scope>
    <source>
        <strain evidence="2 3">JCM 12375</strain>
    </source>
</reference>
<keyword evidence="1" id="KW-0812">Transmembrane</keyword>
<dbReference type="EMBL" id="AP022567">
    <property type="protein sequence ID" value="BBX37107.1"/>
    <property type="molecule type" value="Genomic_DNA"/>
</dbReference>
<evidence type="ECO:0000256" key="1">
    <source>
        <dbReference type="SAM" id="Phobius"/>
    </source>
</evidence>
<name>A0ABM7I2J4_MYCME</name>
<evidence type="ECO:0000313" key="3">
    <source>
        <dbReference type="Proteomes" id="UP000465622"/>
    </source>
</evidence>
<evidence type="ECO:0000313" key="2">
    <source>
        <dbReference type="EMBL" id="BBX37107.1"/>
    </source>
</evidence>